<feature type="transmembrane region" description="Helical" evidence="7">
    <location>
        <begin position="372"/>
        <end position="396"/>
    </location>
</feature>
<evidence type="ECO:0000313" key="10">
    <source>
        <dbReference type="EMBL" id="OGY93530.1"/>
    </source>
</evidence>
<feature type="transmembrane region" description="Helical" evidence="7">
    <location>
        <begin position="340"/>
        <end position="366"/>
    </location>
</feature>
<dbReference type="AlphaFoldDB" id="A0A1G2BYU1"/>
<keyword evidence="4 7" id="KW-1133">Transmembrane helix</keyword>
<comment type="caution">
    <text evidence="10">The sequence shown here is derived from an EMBL/GenBank/DDBJ whole genome shotgun (WGS) entry which is preliminary data.</text>
</comment>
<dbReference type="Pfam" id="PF02687">
    <property type="entry name" value="FtsX"/>
    <property type="match status" value="1"/>
</dbReference>
<keyword evidence="2" id="KW-1003">Cell membrane</keyword>
<dbReference type="Pfam" id="PF12704">
    <property type="entry name" value="MacB_PCD"/>
    <property type="match status" value="1"/>
</dbReference>
<dbReference type="EMBL" id="MHKQ01000020">
    <property type="protein sequence ID" value="OGY93530.1"/>
    <property type="molecule type" value="Genomic_DNA"/>
</dbReference>
<evidence type="ECO:0000256" key="2">
    <source>
        <dbReference type="ARBA" id="ARBA00022475"/>
    </source>
</evidence>
<comment type="subcellular location">
    <subcellularLocation>
        <location evidence="1">Cell membrane</location>
        <topology evidence="1">Multi-pass membrane protein</topology>
    </subcellularLocation>
</comment>
<evidence type="ECO:0000256" key="5">
    <source>
        <dbReference type="ARBA" id="ARBA00023136"/>
    </source>
</evidence>
<keyword evidence="5 7" id="KW-0472">Membrane</keyword>
<dbReference type="InterPro" id="IPR003838">
    <property type="entry name" value="ABC3_permease_C"/>
</dbReference>
<evidence type="ECO:0000313" key="11">
    <source>
        <dbReference type="Proteomes" id="UP000177626"/>
    </source>
</evidence>
<dbReference type="PANTHER" id="PTHR30572:SF4">
    <property type="entry name" value="ABC TRANSPORTER PERMEASE YTRF"/>
    <property type="match status" value="1"/>
</dbReference>
<name>A0A1G2BYU1_9BACT</name>
<dbReference type="GO" id="GO:0022857">
    <property type="term" value="F:transmembrane transporter activity"/>
    <property type="evidence" value="ECO:0007669"/>
    <property type="project" value="TreeGrafter"/>
</dbReference>
<feature type="transmembrane region" description="Helical" evidence="7">
    <location>
        <begin position="23"/>
        <end position="46"/>
    </location>
</feature>
<sequence>MHLDLRTSMGVVQALKRNKMRSFLTSLGIIIGISAVVIIMSVGAGAHSLIANEINSMGTDLIGILPGASDDEGPPASVMGINITTLTLDDAQAIEKEVEEISGATAYARGACNISWQNKTEDTSFVGVTGNYPQVESGAEVALGRFISEEESTQISKSVVLGSSVSEALFGTSNPIDQRVKINKESFRVVGVMKERGSAGFQDQDDQVFMSLITAQKLMLGISHVSMIRAKVIGDSELDFVVEKIKNVLREQHDIDNPAEDDFSVRSQEQSLDTLESVTGALNYFLAMVAAISLLVGGIGIMNIMLVSVSESTKEIGLRKAVGATAKDISNHFLIQTIMLTFLGGIVGILIGVFVSLMISIVVNYLGYNWDYVISLSSILIAVIFTLLVGLSFGWYPARKAARLDPIEALRYE</sequence>
<evidence type="ECO:0000256" key="3">
    <source>
        <dbReference type="ARBA" id="ARBA00022692"/>
    </source>
</evidence>
<evidence type="ECO:0000256" key="4">
    <source>
        <dbReference type="ARBA" id="ARBA00022989"/>
    </source>
</evidence>
<dbReference type="InterPro" id="IPR050250">
    <property type="entry name" value="Macrolide_Exporter_MacB"/>
</dbReference>
<feature type="domain" description="MacB-like periplasmic core" evidence="9">
    <location>
        <begin position="22"/>
        <end position="246"/>
    </location>
</feature>
<dbReference type="Proteomes" id="UP000177626">
    <property type="component" value="Unassembled WGS sequence"/>
</dbReference>
<gene>
    <name evidence="10" type="ORF">A2406_02770</name>
</gene>
<proteinExistence type="inferred from homology"/>
<reference evidence="10 11" key="1">
    <citation type="journal article" date="2016" name="Nat. Commun.">
        <title>Thousands of microbial genomes shed light on interconnected biogeochemical processes in an aquifer system.</title>
        <authorList>
            <person name="Anantharaman K."/>
            <person name="Brown C.T."/>
            <person name="Hug L.A."/>
            <person name="Sharon I."/>
            <person name="Castelle C.J."/>
            <person name="Probst A.J."/>
            <person name="Thomas B.C."/>
            <person name="Singh A."/>
            <person name="Wilkins M.J."/>
            <person name="Karaoz U."/>
            <person name="Brodie E.L."/>
            <person name="Williams K.H."/>
            <person name="Hubbard S.S."/>
            <person name="Banfield J.F."/>
        </authorList>
    </citation>
    <scope>NUCLEOTIDE SEQUENCE [LARGE SCALE GENOMIC DNA]</scope>
</reference>
<feature type="transmembrane region" description="Helical" evidence="7">
    <location>
        <begin position="284"/>
        <end position="309"/>
    </location>
</feature>
<evidence type="ECO:0000256" key="7">
    <source>
        <dbReference type="SAM" id="Phobius"/>
    </source>
</evidence>
<keyword evidence="3 7" id="KW-0812">Transmembrane</keyword>
<dbReference type="InterPro" id="IPR025857">
    <property type="entry name" value="MacB_PCD"/>
</dbReference>
<dbReference type="GO" id="GO:0005886">
    <property type="term" value="C:plasma membrane"/>
    <property type="evidence" value="ECO:0007669"/>
    <property type="project" value="UniProtKB-SubCell"/>
</dbReference>
<protein>
    <recommendedName>
        <fullName evidence="12">Multidrug ABC transporter substrate-binding protein</fullName>
    </recommendedName>
</protein>
<evidence type="ECO:0008006" key="12">
    <source>
        <dbReference type="Google" id="ProtNLM"/>
    </source>
</evidence>
<organism evidence="10 11">
    <name type="scientific">Candidatus Komeilibacteria bacterium RIFOXYC1_FULL_37_11</name>
    <dbReference type="NCBI Taxonomy" id="1798555"/>
    <lineage>
        <taxon>Bacteria</taxon>
        <taxon>Candidatus Komeiliibacteriota</taxon>
    </lineage>
</organism>
<accession>A0A1G2BYU1</accession>
<dbReference type="PANTHER" id="PTHR30572">
    <property type="entry name" value="MEMBRANE COMPONENT OF TRANSPORTER-RELATED"/>
    <property type="match status" value="1"/>
</dbReference>
<feature type="domain" description="ABC3 transporter permease C-terminal" evidence="8">
    <location>
        <begin position="288"/>
        <end position="406"/>
    </location>
</feature>
<evidence type="ECO:0000259" key="8">
    <source>
        <dbReference type="Pfam" id="PF02687"/>
    </source>
</evidence>
<evidence type="ECO:0000259" key="9">
    <source>
        <dbReference type="Pfam" id="PF12704"/>
    </source>
</evidence>
<comment type="similarity">
    <text evidence="6">Belongs to the ABC-4 integral membrane protein family.</text>
</comment>
<evidence type="ECO:0000256" key="6">
    <source>
        <dbReference type="ARBA" id="ARBA00038076"/>
    </source>
</evidence>
<evidence type="ECO:0000256" key="1">
    <source>
        <dbReference type="ARBA" id="ARBA00004651"/>
    </source>
</evidence>